<reference evidence="4 5" key="1">
    <citation type="submission" date="2017-12" db="EMBL/GenBank/DDBJ databases">
        <title>Population genomics insights into the ecological differentiation and adaptive evolution in streptomycetes.</title>
        <authorList>
            <person name="Li Y."/>
            <person name="Huang Y."/>
        </authorList>
    </citation>
    <scope>NUCLEOTIDE SEQUENCE [LARGE SCALE GENOMIC DNA]</scope>
    <source>
        <strain evidence="3 4">FXJ.2339</strain>
        <strain evidence="2 5">NBRC 100770</strain>
    </source>
</reference>
<comment type="caution">
    <text evidence="2">The sequence shown here is derived from an EMBL/GenBank/DDBJ whole genome shotgun (WGS) entry which is preliminary data.</text>
</comment>
<evidence type="ECO:0000313" key="2">
    <source>
        <dbReference type="EMBL" id="RZE24836.1"/>
    </source>
</evidence>
<evidence type="ECO:0000313" key="5">
    <source>
        <dbReference type="Proteomes" id="UP000292693"/>
    </source>
</evidence>
<sequence>MSHVNDASTLPVTWWKSTYSDTGAQCVECGIVSPTTVAVRDSKHPQGPALLFSAAALSAFVEGVVAS</sequence>
<dbReference type="Proteomes" id="UP000292095">
    <property type="component" value="Unassembled WGS sequence"/>
</dbReference>
<dbReference type="GeneID" id="97267729"/>
<dbReference type="Proteomes" id="UP000292693">
    <property type="component" value="Unassembled WGS sequence"/>
</dbReference>
<dbReference type="RefSeq" id="WP_008417617.1">
    <property type="nucleotide sequence ID" value="NZ_CP014485.1"/>
</dbReference>
<dbReference type="Pfam" id="PF04149">
    <property type="entry name" value="DUF397"/>
    <property type="match status" value="1"/>
</dbReference>
<evidence type="ECO:0000313" key="4">
    <source>
        <dbReference type="Proteomes" id="UP000292095"/>
    </source>
</evidence>
<evidence type="ECO:0000313" key="3">
    <source>
        <dbReference type="EMBL" id="RZE41645.1"/>
    </source>
</evidence>
<proteinExistence type="predicted"/>
<dbReference type="EMBL" id="PKLK01000013">
    <property type="protein sequence ID" value="RZE41645.1"/>
    <property type="molecule type" value="Genomic_DNA"/>
</dbReference>
<dbReference type="EMBL" id="PKLL01000011">
    <property type="protein sequence ID" value="RZE24836.1"/>
    <property type="molecule type" value="Genomic_DNA"/>
</dbReference>
<dbReference type="InterPro" id="IPR007278">
    <property type="entry name" value="DUF397"/>
</dbReference>
<accession>A0A0X3WVT3</accession>
<evidence type="ECO:0000259" key="1">
    <source>
        <dbReference type="Pfam" id="PF04149"/>
    </source>
</evidence>
<protein>
    <submittedName>
        <fullName evidence="2">DUF397 domain-containing protein</fullName>
    </submittedName>
</protein>
<organism evidence="2 5">
    <name type="scientific">Streptomyces albidoflavus</name>
    <dbReference type="NCBI Taxonomy" id="1886"/>
    <lineage>
        <taxon>Bacteria</taxon>
        <taxon>Bacillati</taxon>
        <taxon>Actinomycetota</taxon>
        <taxon>Actinomycetes</taxon>
        <taxon>Kitasatosporales</taxon>
        <taxon>Streptomycetaceae</taxon>
        <taxon>Streptomyces</taxon>
        <taxon>Streptomyces albidoflavus group</taxon>
    </lineage>
</organism>
<gene>
    <name evidence="3" type="ORF">C0Q91_10690</name>
    <name evidence="2" type="ORF">C0Q92_10700</name>
</gene>
<feature type="domain" description="DUF397" evidence="1">
    <location>
        <begin position="13"/>
        <end position="64"/>
    </location>
</feature>
<name>A0A126Y197_9ACTN</name>
<accession>A0A126Y197</accession>
<dbReference type="AlphaFoldDB" id="A0A126Y197"/>